<dbReference type="SUPFAM" id="SSF47616">
    <property type="entry name" value="GST C-terminal domain-like"/>
    <property type="match status" value="1"/>
</dbReference>
<keyword evidence="4" id="KW-1185">Reference proteome</keyword>
<keyword evidence="3" id="KW-0808">Transferase</keyword>
<evidence type="ECO:0000313" key="3">
    <source>
        <dbReference type="EMBL" id="SFL47361.1"/>
    </source>
</evidence>
<feature type="domain" description="GST C-terminal" evidence="2">
    <location>
        <begin position="87"/>
        <end position="204"/>
    </location>
</feature>
<dbReference type="PROSITE" id="PS50404">
    <property type="entry name" value="GST_NTER"/>
    <property type="match status" value="1"/>
</dbReference>
<dbReference type="RefSeq" id="WP_093382742.1">
    <property type="nucleotide sequence ID" value="NZ_FOTW01000004.1"/>
</dbReference>
<dbReference type="PROSITE" id="PS50405">
    <property type="entry name" value="GST_CTER"/>
    <property type="match status" value="1"/>
</dbReference>
<dbReference type="EMBL" id="FOTW01000004">
    <property type="protein sequence ID" value="SFL47361.1"/>
    <property type="molecule type" value="Genomic_DNA"/>
</dbReference>
<dbReference type="GO" id="GO:0016740">
    <property type="term" value="F:transferase activity"/>
    <property type="evidence" value="ECO:0007669"/>
    <property type="project" value="UniProtKB-KW"/>
</dbReference>
<accession>A0A1I4I0L2</accession>
<dbReference type="PANTHER" id="PTHR44051">
    <property type="entry name" value="GLUTATHIONE S-TRANSFERASE-RELATED"/>
    <property type="match status" value="1"/>
</dbReference>
<dbReference type="CDD" id="cd03188">
    <property type="entry name" value="GST_C_Beta"/>
    <property type="match status" value="1"/>
</dbReference>
<dbReference type="SFLD" id="SFLDG00358">
    <property type="entry name" value="Main_(cytGST)"/>
    <property type="match status" value="1"/>
</dbReference>
<dbReference type="InterPro" id="IPR004046">
    <property type="entry name" value="GST_C"/>
</dbReference>
<dbReference type="InterPro" id="IPR040079">
    <property type="entry name" value="Glutathione_S-Trfase"/>
</dbReference>
<dbReference type="InterPro" id="IPR036249">
    <property type="entry name" value="Thioredoxin-like_sf"/>
</dbReference>
<sequence>MKLYFSPGACSLSPRIVLHEAGLAFDAEQVDLRSKRTAGGADFYAIQPQGYVPALQLDGGLVLTEGSAIVQYLADLAPHKQLAPPAGSLGRYQLAAWLNFIGTELHKNFGPLFDPAAAAAVKDYARANLARRLAHPGEALAASEYLMGKQFGVADAYLFTVLNWAGKVELDLGPWPALAAFQARVAARPAVQQALREEGLVPAQ</sequence>
<dbReference type="SUPFAM" id="SSF52833">
    <property type="entry name" value="Thioredoxin-like"/>
    <property type="match status" value="1"/>
</dbReference>
<dbReference type="Pfam" id="PF00043">
    <property type="entry name" value="GST_C"/>
    <property type="match status" value="1"/>
</dbReference>
<dbReference type="CDD" id="cd03057">
    <property type="entry name" value="GST_N_Beta"/>
    <property type="match status" value="1"/>
</dbReference>
<dbReference type="Pfam" id="PF13409">
    <property type="entry name" value="GST_N_2"/>
    <property type="match status" value="1"/>
</dbReference>
<organism evidence="3 4">
    <name type="scientific">Rugamonas rubra</name>
    <dbReference type="NCBI Taxonomy" id="758825"/>
    <lineage>
        <taxon>Bacteria</taxon>
        <taxon>Pseudomonadati</taxon>
        <taxon>Pseudomonadota</taxon>
        <taxon>Betaproteobacteria</taxon>
        <taxon>Burkholderiales</taxon>
        <taxon>Oxalobacteraceae</taxon>
        <taxon>Telluria group</taxon>
        <taxon>Rugamonas</taxon>
    </lineage>
</organism>
<dbReference type="SFLD" id="SFLDG01150">
    <property type="entry name" value="Main.1:_Beta-like"/>
    <property type="match status" value="1"/>
</dbReference>
<dbReference type="InterPro" id="IPR010987">
    <property type="entry name" value="Glutathione-S-Trfase_C-like"/>
</dbReference>
<proteinExistence type="predicted"/>
<dbReference type="NCBIfam" id="NF007831">
    <property type="entry name" value="PRK10542.1"/>
    <property type="match status" value="1"/>
</dbReference>
<evidence type="ECO:0000259" key="1">
    <source>
        <dbReference type="PROSITE" id="PS50404"/>
    </source>
</evidence>
<protein>
    <submittedName>
        <fullName evidence="3">Glutathione S-transferase</fullName>
    </submittedName>
</protein>
<feature type="domain" description="GST N-terminal" evidence="1">
    <location>
        <begin position="1"/>
        <end position="81"/>
    </location>
</feature>
<dbReference type="Gene3D" id="3.40.30.10">
    <property type="entry name" value="Glutaredoxin"/>
    <property type="match status" value="1"/>
</dbReference>
<dbReference type="SFLD" id="SFLDS00019">
    <property type="entry name" value="Glutathione_Transferase_(cytos"/>
    <property type="match status" value="1"/>
</dbReference>
<dbReference type="InterPro" id="IPR004045">
    <property type="entry name" value="Glutathione_S-Trfase_N"/>
</dbReference>
<evidence type="ECO:0000259" key="2">
    <source>
        <dbReference type="PROSITE" id="PS50405"/>
    </source>
</evidence>
<reference evidence="3 4" key="1">
    <citation type="submission" date="2016-10" db="EMBL/GenBank/DDBJ databases">
        <authorList>
            <person name="de Groot N.N."/>
        </authorList>
    </citation>
    <scope>NUCLEOTIDE SEQUENCE [LARGE SCALE GENOMIC DNA]</scope>
    <source>
        <strain evidence="3 4">ATCC 43154</strain>
    </source>
</reference>
<dbReference type="Proteomes" id="UP000199470">
    <property type="component" value="Unassembled WGS sequence"/>
</dbReference>
<dbReference type="Gene3D" id="1.20.1050.10">
    <property type="match status" value="1"/>
</dbReference>
<dbReference type="InterPro" id="IPR036282">
    <property type="entry name" value="Glutathione-S-Trfase_C_sf"/>
</dbReference>
<evidence type="ECO:0000313" key="4">
    <source>
        <dbReference type="Proteomes" id="UP000199470"/>
    </source>
</evidence>
<dbReference type="OrthoDB" id="8772754at2"/>
<dbReference type="STRING" id="758825.SAMN02982985_00332"/>
<name>A0A1I4I0L2_9BURK</name>
<gene>
    <name evidence="3" type="ORF">SAMN02982985_00332</name>
</gene>
<dbReference type="AlphaFoldDB" id="A0A1I4I0L2"/>
<dbReference type="PANTHER" id="PTHR44051:SF8">
    <property type="entry name" value="GLUTATHIONE S-TRANSFERASE GSTA"/>
    <property type="match status" value="1"/>
</dbReference>